<accession>A0ABW2P441</accession>
<evidence type="ECO:0000313" key="2">
    <source>
        <dbReference type="Proteomes" id="UP001596496"/>
    </source>
</evidence>
<evidence type="ECO:0000313" key="1">
    <source>
        <dbReference type="EMBL" id="MFC7383823.1"/>
    </source>
</evidence>
<dbReference type="Proteomes" id="UP001596496">
    <property type="component" value="Unassembled WGS sequence"/>
</dbReference>
<gene>
    <name evidence="1" type="ORF">ACFQSB_16505</name>
</gene>
<name>A0ABW2P441_9ACTN</name>
<protein>
    <submittedName>
        <fullName evidence="1">Uncharacterized protein</fullName>
    </submittedName>
</protein>
<dbReference type="EMBL" id="JBHTCG010000009">
    <property type="protein sequence ID" value="MFC7383823.1"/>
    <property type="molecule type" value="Genomic_DNA"/>
</dbReference>
<dbReference type="RefSeq" id="WP_380827392.1">
    <property type="nucleotide sequence ID" value="NZ_JBHTCG010000009.1"/>
</dbReference>
<comment type="caution">
    <text evidence="1">The sequence shown here is derived from an EMBL/GenBank/DDBJ whole genome shotgun (WGS) entry which is preliminary data.</text>
</comment>
<proteinExistence type="predicted"/>
<keyword evidence="2" id="KW-1185">Reference proteome</keyword>
<sequence length="216" mass="21730">MPSRKVIAVAVAAVLAGAGAAVFLLTRPETGPVPGRVRAERTSALYAPIASRRDDPRPLSEAEVFGQAAALSASGVTMRRGQVAVSADCSRALWGSGPAAAVAGCAQVVRASFAGADGGVSGQYAVFDMPDAAAADRLADALAARPDQGFLRLAAGQPASFDAGHSRAEVRALGHFVVVNWVGPVGDTGRADLTLPQVALEGLGGFVQSRVLAASG</sequence>
<reference evidence="2" key="1">
    <citation type="journal article" date="2019" name="Int. J. Syst. Evol. Microbiol.">
        <title>The Global Catalogue of Microorganisms (GCM) 10K type strain sequencing project: providing services to taxonomists for standard genome sequencing and annotation.</title>
        <authorList>
            <consortium name="The Broad Institute Genomics Platform"/>
            <consortium name="The Broad Institute Genome Sequencing Center for Infectious Disease"/>
            <person name="Wu L."/>
            <person name="Ma J."/>
        </authorList>
    </citation>
    <scope>NUCLEOTIDE SEQUENCE [LARGE SCALE GENOMIC DNA]</scope>
    <source>
        <strain evidence="2">CECT 7649</strain>
    </source>
</reference>
<organism evidence="1 2">
    <name type="scientific">Sphaerisporangium rhizosphaerae</name>
    <dbReference type="NCBI Taxonomy" id="2269375"/>
    <lineage>
        <taxon>Bacteria</taxon>
        <taxon>Bacillati</taxon>
        <taxon>Actinomycetota</taxon>
        <taxon>Actinomycetes</taxon>
        <taxon>Streptosporangiales</taxon>
        <taxon>Streptosporangiaceae</taxon>
        <taxon>Sphaerisporangium</taxon>
    </lineage>
</organism>